<reference evidence="3 4" key="1">
    <citation type="submission" date="2023-07" db="EMBL/GenBank/DDBJ databases">
        <title>Sequencing the genomes of 1000 actinobacteria strains.</title>
        <authorList>
            <person name="Klenk H.-P."/>
        </authorList>
    </citation>
    <scope>NUCLEOTIDE SEQUENCE [LARGE SCALE GENOMIC DNA]</scope>
    <source>
        <strain evidence="3 4">DSM 41600</strain>
    </source>
</reference>
<evidence type="ECO:0000313" key="4">
    <source>
        <dbReference type="Proteomes" id="UP001234880"/>
    </source>
</evidence>
<dbReference type="Proteomes" id="UP001234880">
    <property type="component" value="Unassembled WGS sequence"/>
</dbReference>
<accession>A0ABT9KI70</accession>
<dbReference type="InterPro" id="IPR042099">
    <property type="entry name" value="ANL_N_sf"/>
</dbReference>
<organism evidence="3 4">
    <name type="scientific">Streptomyces demainii</name>
    <dbReference type="NCBI Taxonomy" id="588122"/>
    <lineage>
        <taxon>Bacteria</taxon>
        <taxon>Bacillati</taxon>
        <taxon>Actinomycetota</taxon>
        <taxon>Actinomycetes</taxon>
        <taxon>Kitasatosporales</taxon>
        <taxon>Streptomycetaceae</taxon>
        <taxon>Streptomyces</taxon>
    </lineage>
</organism>
<dbReference type="EMBL" id="JAURUE010000001">
    <property type="protein sequence ID" value="MDP9607925.1"/>
    <property type="molecule type" value="Genomic_DNA"/>
</dbReference>
<gene>
    <name evidence="3" type="ORF">JOF35_000202</name>
</gene>
<dbReference type="Gene3D" id="3.30.300.30">
    <property type="match status" value="1"/>
</dbReference>
<dbReference type="GO" id="GO:0004467">
    <property type="term" value="F:long-chain fatty acid-CoA ligase activity"/>
    <property type="evidence" value="ECO:0007669"/>
    <property type="project" value="UniProtKB-EC"/>
</dbReference>
<evidence type="ECO:0000313" key="3">
    <source>
        <dbReference type="EMBL" id="MDP9607925.1"/>
    </source>
</evidence>
<keyword evidence="3" id="KW-0436">Ligase</keyword>
<dbReference type="PANTHER" id="PTHR43201:SF8">
    <property type="entry name" value="ACYL-COA SYNTHETASE FAMILY MEMBER 3"/>
    <property type="match status" value="1"/>
</dbReference>
<proteinExistence type="inferred from homology"/>
<dbReference type="SUPFAM" id="SSF56801">
    <property type="entry name" value="Acetyl-CoA synthetase-like"/>
    <property type="match status" value="1"/>
</dbReference>
<name>A0ABT9KI70_9ACTN</name>
<dbReference type="InterPro" id="IPR045851">
    <property type="entry name" value="AMP-bd_C_sf"/>
</dbReference>
<dbReference type="RefSeq" id="WP_307109931.1">
    <property type="nucleotide sequence ID" value="NZ_JAURUE010000001.1"/>
</dbReference>
<dbReference type="EC" id="6.2.1.3" evidence="3"/>
<protein>
    <submittedName>
        <fullName evidence="3">Long-chain acyl-CoA synthetase</fullName>
        <ecNumber evidence="3">6.2.1.3</ecNumber>
    </submittedName>
</protein>
<dbReference type="PANTHER" id="PTHR43201">
    <property type="entry name" value="ACYL-COA SYNTHETASE"/>
    <property type="match status" value="1"/>
</dbReference>
<dbReference type="Gene3D" id="3.40.50.12780">
    <property type="entry name" value="N-terminal domain of ligase-like"/>
    <property type="match status" value="1"/>
</dbReference>
<dbReference type="Pfam" id="PF00501">
    <property type="entry name" value="AMP-binding"/>
    <property type="match status" value="1"/>
</dbReference>
<keyword evidence="4" id="KW-1185">Reference proteome</keyword>
<sequence length="509" mass="53701">MADRILQCFLRQPGEQPATVDLNGTVWSFDQVLGRALTVARWLRGCGDVAGRVVLLRTGPTPLFSVADLAVLLAGGVPAVLPDLTGEQLAAVWRVLDPAAVIGTIADIGPLADAAWRAHTPLLQVDEASCRPAGTAVQWRAVARRWAAARLEQAAAVVFTSGTASTPRSVVLGDAALVRGVRAWSAQWNHRPARTMAYLPVSHVAQRIMGHTLMCLYGTTVVASTPGRVVEDLVAHRPDTLLGVPQVWARLAAASAHDGAARAALTEVKAAVNGAAALDRAVAAELKQHAGLQIMGAYGATETTVPAFHQHDATLPGLGRPVGVDYRVTAEGELLLRGPTLASGYVDCWPYLRPVTGRGGWLRTGDLVRVTAGGELRLAGRLTAAFKTACGEMITPEPVEAHLLAHPDVTAACLLGHGLPRAVALVCAPATATWPPARVAGLERDLHDSAKAARRRGEVPFSDLAAVRVLSDSWPDLGLVTSTGKPRRAAIADRYHHLLTFPEPTRALA</sequence>
<dbReference type="InterPro" id="IPR000873">
    <property type="entry name" value="AMP-dep_synth/lig_dom"/>
</dbReference>
<feature type="domain" description="AMP-dependent synthetase/ligase" evidence="2">
    <location>
        <begin position="12"/>
        <end position="345"/>
    </location>
</feature>
<comment type="similarity">
    <text evidence="1">Belongs to the ATP-dependent AMP-binding enzyme family.</text>
</comment>
<evidence type="ECO:0000259" key="2">
    <source>
        <dbReference type="Pfam" id="PF00501"/>
    </source>
</evidence>
<comment type="caution">
    <text evidence="3">The sequence shown here is derived from an EMBL/GenBank/DDBJ whole genome shotgun (WGS) entry which is preliminary data.</text>
</comment>
<evidence type="ECO:0000256" key="1">
    <source>
        <dbReference type="ARBA" id="ARBA00006432"/>
    </source>
</evidence>